<evidence type="ECO:0000313" key="14">
    <source>
        <dbReference type="Proteomes" id="UP001597286"/>
    </source>
</evidence>
<dbReference type="Gene3D" id="1.10.287.70">
    <property type="match status" value="1"/>
</dbReference>
<dbReference type="PANTHER" id="PTHR10027">
    <property type="entry name" value="CALCIUM-ACTIVATED POTASSIUM CHANNEL ALPHA CHAIN"/>
    <property type="match status" value="1"/>
</dbReference>
<evidence type="ECO:0000256" key="6">
    <source>
        <dbReference type="ARBA" id="ARBA00022958"/>
    </source>
</evidence>
<dbReference type="GO" id="GO:0034220">
    <property type="term" value="P:monoatomic ion transmembrane transport"/>
    <property type="evidence" value="ECO:0007669"/>
    <property type="project" value="UniProtKB-KW"/>
</dbReference>
<evidence type="ECO:0000313" key="13">
    <source>
        <dbReference type="EMBL" id="MFD1811706.1"/>
    </source>
</evidence>
<evidence type="ECO:0000256" key="7">
    <source>
        <dbReference type="ARBA" id="ARBA00022989"/>
    </source>
</evidence>
<keyword evidence="14" id="KW-1185">Reference proteome</keyword>
<dbReference type="InterPro" id="IPR013099">
    <property type="entry name" value="K_chnl_dom"/>
</dbReference>
<evidence type="ECO:0000256" key="1">
    <source>
        <dbReference type="ARBA" id="ARBA00004141"/>
    </source>
</evidence>
<evidence type="ECO:0000256" key="11">
    <source>
        <dbReference type="SAM" id="Phobius"/>
    </source>
</evidence>
<dbReference type="RefSeq" id="WP_378484233.1">
    <property type="nucleotide sequence ID" value="NZ_JBHUFB010000007.1"/>
</dbReference>
<dbReference type="SUPFAM" id="SSF81324">
    <property type="entry name" value="Voltage-gated potassium channels"/>
    <property type="match status" value="1"/>
</dbReference>
<evidence type="ECO:0000256" key="8">
    <source>
        <dbReference type="ARBA" id="ARBA00023065"/>
    </source>
</evidence>
<keyword evidence="6" id="KW-0630">Potassium</keyword>
<feature type="transmembrane region" description="Helical" evidence="11">
    <location>
        <begin position="21"/>
        <end position="41"/>
    </location>
</feature>
<evidence type="ECO:0000259" key="12">
    <source>
        <dbReference type="Pfam" id="PF07885"/>
    </source>
</evidence>
<evidence type="ECO:0000256" key="5">
    <source>
        <dbReference type="ARBA" id="ARBA00022826"/>
    </source>
</evidence>
<organism evidence="13 14">
    <name type="scientific">Rhodococcus gannanensis</name>
    <dbReference type="NCBI Taxonomy" id="1960308"/>
    <lineage>
        <taxon>Bacteria</taxon>
        <taxon>Bacillati</taxon>
        <taxon>Actinomycetota</taxon>
        <taxon>Actinomycetes</taxon>
        <taxon>Mycobacteriales</taxon>
        <taxon>Nocardiaceae</taxon>
        <taxon>Rhodococcus</taxon>
    </lineage>
</organism>
<feature type="transmembrane region" description="Helical" evidence="11">
    <location>
        <begin position="145"/>
        <end position="169"/>
    </location>
</feature>
<reference evidence="14" key="1">
    <citation type="journal article" date="2019" name="Int. J. Syst. Evol. Microbiol.">
        <title>The Global Catalogue of Microorganisms (GCM) 10K type strain sequencing project: providing services to taxonomists for standard genome sequencing and annotation.</title>
        <authorList>
            <consortium name="The Broad Institute Genomics Platform"/>
            <consortium name="The Broad Institute Genome Sequencing Center for Infectious Disease"/>
            <person name="Wu L."/>
            <person name="Ma J."/>
        </authorList>
    </citation>
    <scope>NUCLEOTIDE SEQUENCE [LARGE SCALE GENOMIC DNA]</scope>
    <source>
        <strain evidence="14">DT72</strain>
    </source>
</reference>
<keyword evidence="10 13" id="KW-0407">Ion channel</keyword>
<feature type="transmembrane region" description="Helical" evidence="11">
    <location>
        <begin position="78"/>
        <end position="100"/>
    </location>
</feature>
<evidence type="ECO:0000256" key="4">
    <source>
        <dbReference type="ARBA" id="ARBA00022692"/>
    </source>
</evidence>
<keyword evidence="8" id="KW-0406">Ion transport</keyword>
<evidence type="ECO:0000256" key="10">
    <source>
        <dbReference type="ARBA" id="ARBA00023303"/>
    </source>
</evidence>
<name>A0ABW4P160_9NOCA</name>
<gene>
    <name evidence="13" type="ORF">ACFSJG_05725</name>
</gene>
<keyword evidence="5" id="KW-0631">Potassium channel</keyword>
<accession>A0ABW4P160</accession>
<dbReference type="EMBL" id="JBHUFB010000007">
    <property type="protein sequence ID" value="MFD1811706.1"/>
    <property type="molecule type" value="Genomic_DNA"/>
</dbReference>
<protein>
    <submittedName>
        <fullName evidence="13">Potassium channel family protein</fullName>
    </submittedName>
</protein>
<proteinExistence type="predicted"/>
<keyword evidence="9 11" id="KW-0472">Membrane</keyword>
<keyword evidence="7 11" id="KW-1133">Transmembrane helix</keyword>
<keyword evidence="4 11" id="KW-0812">Transmembrane</keyword>
<feature type="domain" description="Potassium channel" evidence="12">
    <location>
        <begin position="94"/>
        <end position="170"/>
    </location>
</feature>
<comment type="caution">
    <text evidence="13">The sequence shown here is derived from an EMBL/GenBank/DDBJ whole genome shotgun (WGS) entry which is preliminary data.</text>
</comment>
<feature type="transmembrane region" description="Helical" evidence="11">
    <location>
        <begin position="47"/>
        <end position="66"/>
    </location>
</feature>
<evidence type="ECO:0000256" key="3">
    <source>
        <dbReference type="ARBA" id="ARBA00022538"/>
    </source>
</evidence>
<sequence>MATERLGDLPQKERRRLFRRALVRPLVTVLILLGVYFAVPMEGVESLTALGAVLLCLVIVVAVFVWQVRRILAAPYPALQSIEALAVSVPTYLFGFATIYHLVSVGSMGSFSEEMSRIDSLYFTLVCFSTVGFGDIVAKTEAARALVTVQIVGNLVLIAAGVRVVTAAVQEGRRRRDTEADEG</sequence>
<comment type="subcellular location">
    <subcellularLocation>
        <location evidence="1">Membrane</location>
        <topology evidence="1">Multi-pass membrane protein</topology>
    </subcellularLocation>
</comment>
<dbReference type="Pfam" id="PF07885">
    <property type="entry name" value="Ion_trans_2"/>
    <property type="match status" value="1"/>
</dbReference>
<evidence type="ECO:0000256" key="2">
    <source>
        <dbReference type="ARBA" id="ARBA00022448"/>
    </source>
</evidence>
<dbReference type="PANTHER" id="PTHR10027:SF10">
    <property type="entry name" value="SLOWPOKE 2, ISOFORM D"/>
    <property type="match status" value="1"/>
</dbReference>
<dbReference type="InterPro" id="IPR047871">
    <property type="entry name" value="K_chnl_Slo-like"/>
</dbReference>
<keyword evidence="2" id="KW-0813">Transport</keyword>
<dbReference type="Proteomes" id="UP001597286">
    <property type="component" value="Unassembled WGS sequence"/>
</dbReference>
<evidence type="ECO:0000256" key="9">
    <source>
        <dbReference type="ARBA" id="ARBA00023136"/>
    </source>
</evidence>
<keyword evidence="3" id="KW-0633">Potassium transport</keyword>